<reference evidence="3" key="1">
    <citation type="journal article" date="2015" name="Nat. Genet.">
        <title>The genome and transcriptome of the zoonotic hookworm Ancylostoma ceylanicum identify infection-specific gene families.</title>
        <authorList>
            <person name="Schwarz E.M."/>
            <person name="Hu Y."/>
            <person name="Antoshechkin I."/>
            <person name="Miller M.M."/>
            <person name="Sternberg P.W."/>
            <person name="Aroian R.V."/>
        </authorList>
    </citation>
    <scope>NUCLEOTIDE SEQUENCE</scope>
    <source>
        <strain evidence="3">HY135</strain>
    </source>
</reference>
<feature type="region of interest" description="Disordered" evidence="1">
    <location>
        <begin position="59"/>
        <end position="78"/>
    </location>
</feature>
<gene>
    <name evidence="2" type="primary">Acey_s0108.g68</name>
    <name evidence="2" type="ORF">Y032_0108g68</name>
</gene>
<comment type="caution">
    <text evidence="2">The sequence shown here is derived from an EMBL/GenBank/DDBJ whole genome shotgun (WGS) entry which is preliminary data.</text>
</comment>
<evidence type="ECO:0000313" key="3">
    <source>
        <dbReference type="Proteomes" id="UP000024635"/>
    </source>
</evidence>
<organism evidence="2 3">
    <name type="scientific">Ancylostoma ceylanicum</name>
    <dbReference type="NCBI Taxonomy" id="53326"/>
    <lineage>
        <taxon>Eukaryota</taxon>
        <taxon>Metazoa</taxon>
        <taxon>Ecdysozoa</taxon>
        <taxon>Nematoda</taxon>
        <taxon>Chromadorea</taxon>
        <taxon>Rhabditida</taxon>
        <taxon>Rhabditina</taxon>
        <taxon>Rhabditomorpha</taxon>
        <taxon>Strongyloidea</taxon>
        <taxon>Ancylostomatidae</taxon>
        <taxon>Ancylostomatinae</taxon>
        <taxon>Ancylostoma</taxon>
    </lineage>
</organism>
<keyword evidence="3" id="KW-1185">Reference proteome</keyword>
<evidence type="ECO:0000256" key="1">
    <source>
        <dbReference type="SAM" id="MobiDB-lite"/>
    </source>
</evidence>
<dbReference type="AlphaFoldDB" id="A0A016TF88"/>
<evidence type="ECO:0000313" key="2">
    <source>
        <dbReference type="EMBL" id="EYC01371.1"/>
    </source>
</evidence>
<name>A0A016TF88_9BILA</name>
<sequence length="78" mass="8736">MLRQRELRCEDAGRAVRCYVKSPPIIDAIMWSVVGSVWRSGKRLAALAHGLWFDPAHGQTSHPSGVGELVPEETRMKH</sequence>
<protein>
    <submittedName>
        <fullName evidence="2">Uncharacterized protein</fullName>
    </submittedName>
</protein>
<accession>A0A016TF88</accession>
<dbReference type="EMBL" id="JARK01001444">
    <property type="protein sequence ID" value="EYC01371.1"/>
    <property type="molecule type" value="Genomic_DNA"/>
</dbReference>
<dbReference type="Proteomes" id="UP000024635">
    <property type="component" value="Unassembled WGS sequence"/>
</dbReference>
<proteinExistence type="predicted"/>